<evidence type="ECO:0000256" key="2">
    <source>
        <dbReference type="ARBA" id="ARBA00012925"/>
    </source>
</evidence>
<feature type="binding site" evidence="7">
    <location>
        <position position="44"/>
    </location>
    <ligand>
        <name>Zn(2+)</name>
        <dbReference type="ChEBI" id="CHEBI:29105"/>
    </ligand>
</feature>
<proteinExistence type="inferred from homology"/>
<evidence type="ECO:0000256" key="5">
    <source>
        <dbReference type="ARBA" id="ARBA00023239"/>
    </source>
</evidence>
<dbReference type="eggNOG" id="COG0288">
    <property type="taxonomic scope" value="Bacteria"/>
</dbReference>
<comment type="cofactor">
    <cofactor evidence="7">
        <name>Zn(2+)</name>
        <dbReference type="ChEBI" id="CHEBI:29105"/>
    </cofactor>
    <text evidence="7">Binds 1 zinc ion per subunit.</text>
</comment>
<comment type="function">
    <text evidence="8">Reversible hydration of carbon dioxide.</text>
</comment>
<dbReference type="Pfam" id="PF00484">
    <property type="entry name" value="Pro_CA"/>
    <property type="match status" value="1"/>
</dbReference>
<sequence length="207" mass="23646">METSERMLLKNQAWAREMVARDPDFFLRNINGQSPAALWIGCADSRVPAEYTISAQPGDLFVHRNIANLVSESDLNVMSIVQYALIELKIRHIIVCGHHGCGGVRASMAPEREELLYVNRKLKPLRELYRYHSDEIDPLKDEAIRVNRLVELNVLEQVRNLYRSSVVQRARQSAHPLLLHGWVYDIRNGRLSELVTIDASTDADALF</sequence>
<dbReference type="PANTHER" id="PTHR11002:SF76">
    <property type="entry name" value="CARBONIC ANHYDRASE"/>
    <property type="match status" value="1"/>
</dbReference>
<keyword evidence="10" id="KW-1185">Reference proteome</keyword>
<evidence type="ECO:0000256" key="1">
    <source>
        <dbReference type="ARBA" id="ARBA00006217"/>
    </source>
</evidence>
<feature type="binding site" evidence="7">
    <location>
        <position position="98"/>
    </location>
    <ligand>
        <name>Zn(2+)</name>
        <dbReference type="ChEBI" id="CHEBI:29105"/>
    </ligand>
</feature>
<comment type="similarity">
    <text evidence="1 8">Belongs to the beta-class carbonic anhydrase family.</text>
</comment>
<dbReference type="CDD" id="cd00883">
    <property type="entry name" value="beta_CA_cladeA"/>
    <property type="match status" value="1"/>
</dbReference>
<dbReference type="GO" id="GO:0071244">
    <property type="term" value="P:cellular response to carbon dioxide"/>
    <property type="evidence" value="ECO:0007669"/>
    <property type="project" value="TreeGrafter"/>
</dbReference>
<feature type="binding site" evidence="7">
    <location>
        <position position="42"/>
    </location>
    <ligand>
        <name>Zn(2+)</name>
        <dbReference type="ChEBI" id="CHEBI:29105"/>
    </ligand>
</feature>
<evidence type="ECO:0000256" key="4">
    <source>
        <dbReference type="ARBA" id="ARBA00022833"/>
    </source>
</evidence>
<dbReference type="Proteomes" id="UP000054051">
    <property type="component" value="Unassembled WGS sequence"/>
</dbReference>
<comment type="catalytic activity">
    <reaction evidence="6 8">
        <text>hydrogencarbonate + H(+) = CO2 + H2O</text>
        <dbReference type="Rhea" id="RHEA:10748"/>
        <dbReference type="ChEBI" id="CHEBI:15377"/>
        <dbReference type="ChEBI" id="CHEBI:15378"/>
        <dbReference type="ChEBI" id="CHEBI:16526"/>
        <dbReference type="ChEBI" id="CHEBI:17544"/>
        <dbReference type="EC" id="4.2.1.1"/>
    </reaction>
</comment>
<evidence type="ECO:0000256" key="8">
    <source>
        <dbReference type="RuleBase" id="RU003956"/>
    </source>
</evidence>
<keyword evidence="3 7" id="KW-0479">Metal-binding</keyword>
<dbReference type="GO" id="GO:0034599">
    <property type="term" value="P:cellular response to oxidative stress"/>
    <property type="evidence" value="ECO:0007669"/>
    <property type="project" value="TreeGrafter"/>
</dbReference>
<evidence type="ECO:0000256" key="6">
    <source>
        <dbReference type="ARBA" id="ARBA00048348"/>
    </source>
</evidence>
<evidence type="ECO:0000256" key="3">
    <source>
        <dbReference type="ARBA" id="ARBA00022723"/>
    </source>
</evidence>
<dbReference type="InterPro" id="IPR015892">
    <property type="entry name" value="Carbonic_anhydrase_CS"/>
</dbReference>
<feature type="binding site" evidence="7">
    <location>
        <position position="101"/>
    </location>
    <ligand>
        <name>Zn(2+)</name>
        <dbReference type="ChEBI" id="CHEBI:29105"/>
    </ligand>
</feature>
<keyword evidence="4 7" id="KW-0862">Zinc</keyword>
<dbReference type="PROSITE" id="PS00705">
    <property type="entry name" value="PROK_CO2_ANHYDRASE_2"/>
    <property type="match status" value="1"/>
</dbReference>
<dbReference type="EMBL" id="CAFB01000038">
    <property type="protein sequence ID" value="CCD29200.1"/>
    <property type="molecule type" value="Genomic_DNA"/>
</dbReference>
<accession>G2J8V3</accession>
<dbReference type="GO" id="GO:0008270">
    <property type="term" value="F:zinc ion binding"/>
    <property type="evidence" value="ECO:0007669"/>
    <property type="project" value="UniProtKB-UniRule"/>
</dbReference>
<dbReference type="STRING" id="1070319.CAGGBEG34_210067"/>
<reference evidence="9 10" key="1">
    <citation type="submission" date="2011-08" db="EMBL/GenBank/DDBJ databases">
        <title>The genome of the obligate endobacterium of an arbuscular mycorrhizal fungus reveals an interphylum network of nutritional interactions.</title>
        <authorList>
            <person name="Ghignone S."/>
            <person name="Salvioli A."/>
            <person name="Anca I."/>
            <person name="Lumini E."/>
            <person name="Ortu G."/>
            <person name="Petiti L."/>
            <person name="Cruveiller S."/>
            <person name="Bianciotto V."/>
            <person name="Piffanelli P."/>
            <person name="Lanfranco L."/>
            <person name="Bonfante P."/>
        </authorList>
    </citation>
    <scope>NUCLEOTIDE SEQUENCE [LARGE SCALE GENOMIC DNA]</scope>
    <source>
        <strain evidence="9 10">BEG34</strain>
    </source>
</reference>
<evidence type="ECO:0000313" key="9">
    <source>
        <dbReference type="EMBL" id="CCD29200.1"/>
    </source>
</evidence>
<keyword evidence="5 8" id="KW-0456">Lyase</keyword>
<dbReference type="EC" id="4.2.1.1" evidence="2 8"/>
<dbReference type="SMART" id="SM00947">
    <property type="entry name" value="Pro_CA"/>
    <property type="match status" value="1"/>
</dbReference>
<comment type="caution">
    <text evidence="9">The sequence shown here is derived from an EMBL/GenBank/DDBJ whole genome shotgun (WGS) entry which is preliminary data.</text>
</comment>
<evidence type="ECO:0000313" key="10">
    <source>
        <dbReference type="Proteomes" id="UP000054051"/>
    </source>
</evidence>
<name>G2J8V3_9BURK</name>
<dbReference type="AlphaFoldDB" id="G2J8V3"/>
<evidence type="ECO:0000256" key="7">
    <source>
        <dbReference type="PIRSR" id="PIRSR601765-1"/>
    </source>
</evidence>
<dbReference type="GO" id="GO:0004089">
    <property type="term" value="F:carbonate dehydratase activity"/>
    <property type="evidence" value="ECO:0007669"/>
    <property type="project" value="UniProtKB-UniRule"/>
</dbReference>
<dbReference type="SUPFAM" id="SSF53056">
    <property type="entry name" value="beta-carbonic anhydrase, cab"/>
    <property type="match status" value="1"/>
</dbReference>
<dbReference type="Gene3D" id="3.40.1050.10">
    <property type="entry name" value="Carbonic anhydrase"/>
    <property type="match status" value="1"/>
</dbReference>
<dbReference type="InterPro" id="IPR036874">
    <property type="entry name" value="Carbonic_anhydrase_sf"/>
</dbReference>
<dbReference type="PANTHER" id="PTHR11002">
    <property type="entry name" value="CARBONIC ANHYDRASE"/>
    <property type="match status" value="1"/>
</dbReference>
<organism evidence="9 10">
    <name type="scientific">Candidatus Glomeribacter gigasporarum BEG34</name>
    <dbReference type="NCBI Taxonomy" id="1070319"/>
    <lineage>
        <taxon>Bacteria</taxon>
        <taxon>Pseudomonadati</taxon>
        <taxon>Pseudomonadota</taxon>
        <taxon>Betaproteobacteria</taxon>
        <taxon>Burkholderiales</taxon>
        <taxon>Burkholderiaceae</taxon>
        <taxon>Candidatus Glomeribacter</taxon>
    </lineage>
</organism>
<dbReference type="GO" id="GO:0015976">
    <property type="term" value="P:carbon utilization"/>
    <property type="evidence" value="ECO:0007669"/>
    <property type="project" value="InterPro"/>
</dbReference>
<dbReference type="OrthoDB" id="9797527at2"/>
<gene>
    <name evidence="9" type="primary">can</name>
    <name evidence="9" type="ORF">CAGGBEG34_210067</name>
</gene>
<dbReference type="InterPro" id="IPR001765">
    <property type="entry name" value="Carbonic_anhydrase"/>
</dbReference>
<dbReference type="PROSITE" id="PS00704">
    <property type="entry name" value="PROK_CO2_ANHYDRASE_1"/>
    <property type="match status" value="1"/>
</dbReference>
<protein>
    <recommendedName>
        <fullName evidence="2 8">Carbonic anhydrase</fullName>
        <ecNumber evidence="2 8">4.2.1.1</ecNumber>
    </recommendedName>
    <alternativeName>
        <fullName evidence="8">Carbonate dehydratase</fullName>
    </alternativeName>
</protein>